<feature type="non-terminal residue" evidence="1">
    <location>
        <position position="184"/>
    </location>
</feature>
<organism evidence="1 2">
    <name type="scientific">Pontibacter silvestris</name>
    <dbReference type="NCBI Taxonomy" id="2305183"/>
    <lineage>
        <taxon>Bacteria</taxon>
        <taxon>Pseudomonadati</taxon>
        <taxon>Bacteroidota</taxon>
        <taxon>Cytophagia</taxon>
        <taxon>Cytophagales</taxon>
        <taxon>Hymenobacteraceae</taxon>
        <taxon>Pontibacter</taxon>
    </lineage>
</organism>
<gene>
    <name evidence="1" type="ORF">ACFSKU_20210</name>
</gene>
<keyword evidence="2" id="KW-1185">Reference proteome</keyword>
<reference evidence="2" key="1">
    <citation type="journal article" date="2019" name="Int. J. Syst. Evol. Microbiol.">
        <title>The Global Catalogue of Microorganisms (GCM) 10K type strain sequencing project: providing services to taxonomists for standard genome sequencing and annotation.</title>
        <authorList>
            <consortium name="The Broad Institute Genomics Platform"/>
            <consortium name="The Broad Institute Genome Sequencing Center for Infectious Disease"/>
            <person name="Wu L."/>
            <person name="Ma J."/>
        </authorList>
    </citation>
    <scope>NUCLEOTIDE SEQUENCE [LARGE SCALE GENOMIC DNA]</scope>
    <source>
        <strain evidence="2">JCM 16545</strain>
    </source>
</reference>
<dbReference type="Proteomes" id="UP001597369">
    <property type="component" value="Unassembled WGS sequence"/>
</dbReference>
<protein>
    <submittedName>
        <fullName evidence="1">Uncharacterized protein</fullName>
    </submittedName>
</protein>
<evidence type="ECO:0000313" key="1">
    <source>
        <dbReference type="EMBL" id="MFD2069219.1"/>
    </source>
</evidence>
<evidence type="ECO:0000313" key="2">
    <source>
        <dbReference type="Proteomes" id="UP001597369"/>
    </source>
</evidence>
<sequence>MKYVPAPSNKSERLKGLLPYQTSDSGRVTFFDIVVRFAAHLSSGPFLFTTIVEWFKTKVDTRSKNVSGEAPANGETVLEREQVVEGASEVKYFRKNNFSVKESGMQFYDGFPLYSLKESESDNGSLKLVKTEKEQRAEGQSVNKLEFNKLANSSLKPSEPVLSAGSLWLETESLSGIGSWSVDL</sequence>
<dbReference type="RefSeq" id="WP_377470659.1">
    <property type="nucleotide sequence ID" value="NZ_JBHUHV010000059.1"/>
</dbReference>
<dbReference type="EMBL" id="JBHUHV010000059">
    <property type="protein sequence ID" value="MFD2069219.1"/>
    <property type="molecule type" value="Genomic_DNA"/>
</dbReference>
<accession>A0ABW4X2J2</accession>
<name>A0ABW4X2J2_9BACT</name>
<proteinExistence type="predicted"/>
<comment type="caution">
    <text evidence="1">The sequence shown here is derived from an EMBL/GenBank/DDBJ whole genome shotgun (WGS) entry which is preliminary data.</text>
</comment>